<dbReference type="InterPro" id="IPR036374">
    <property type="entry name" value="OxRdtase_Mopterin-bd_sf"/>
</dbReference>
<evidence type="ECO:0000313" key="6">
    <source>
        <dbReference type="Proteomes" id="UP000471152"/>
    </source>
</evidence>
<dbReference type="RefSeq" id="WP_163610955.1">
    <property type="nucleotide sequence ID" value="NZ_JAAGWB010000023.1"/>
</dbReference>
<gene>
    <name evidence="4" type="ORF">G3R41_10030</name>
    <name evidence="3" type="ORF">GCU67_09375</name>
</gene>
<sequence length="242" mass="25869">MTPSADRRPEGAPVGRRVFLGLLGLGAVGIVGGAALQERLTPLVAELQIRDPTGLLAALPAGESFRFYSVTGAVPEASAAGYRLAVSGLVERPAEHTLAALQAMPQTELVRDFQCVTGWRVRAVPWVGVPLSHLLDLAGPTDGATAVRLTSFDGEYTENLTLEQARRPDVLVALQMLGAPVTHDHGGPVRLFAAPMYGYKSIKWLGGIELTSDVRPGYWERRGYDLDGWVGTTNGRDDDPTA</sequence>
<comment type="caution">
    <text evidence="3">The sequence shown here is derived from an EMBL/GenBank/DDBJ whole genome shotgun (WGS) entry which is preliminary data.</text>
</comment>
<reference evidence="4 6" key="2">
    <citation type="submission" date="2020-02" db="EMBL/GenBank/DDBJ databases">
        <title>The WGS of Modestobacter muralis DSM 100205.</title>
        <authorList>
            <person name="Jiang Z."/>
        </authorList>
    </citation>
    <scope>NUCLEOTIDE SEQUENCE [LARGE SCALE GENOMIC DNA]</scope>
    <source>
        <strain evidence="4 6">DSM 100205</strain>
    </source>
</reference>
<feature type="domain" description="Oxidoreductase molybdopterin-binding" evidence="2">
    <location>
        <begin position="72"/>
        <end position="219"/>
    </location>
</feature>
<keyword evidence="1" id="KW-1133">Transmembrane helix</keyword>
<reference evidence="3 5" key="1">
    <citation type="submission" date="2020-01" db="EMBL/GenBank/DDBJ databases">
        <title>the WGS Modestobacter muralis CPCC 204518.</title>
        <authorList>
            <person name="Jiang Z."/>
        </authorList>
    </citation>
    <scope>NUCLEOTIDE SEQUENCE [LARGE SCALE GENOMIC DNA]</scope>
    <source>
        <strain evidence="3 5">DSM 100205</strain>
    </source>
</reference>
<evidence type="ECO:0000313" key="4">
    <source>
        <dbReference type="EMBL" id="NEN51270.1"/>
    </source>
</evidence>
<feature type="transmembrane region" description="Helical" evidence="1">
    <location>
        <begin position="18"/>
        <end position="36"/>
    </location>
</feature>
<dbReference type="EMBL" id="JAAGWB010000023">
    <property type="protein sequence ID" value="NEN51270.1"/>
    <property type="molecule type" value="Genomic_DNA"/>
</dbReference>
<accession>A0A6P0ERX4</accession>
<name>A0A6P0ERX4_9ACTN</name>
<evidence type="ECO:0000313" key="3">
    <source>
        <dbReference type="EMBL" id="NEK94382.1"/>
    </source>
</evidence>
<dbReference type="InterPro" id="IPR000572">
    <property type="entry name" value="OxRdtase_Mopterin-bd_dom"/>
</dbReference>
<dbReference type="AlphaFoldDB" id="A0A6P0ERX4"/>
<evidence type="ECO:0000259" key="2">
    <source>
        <dbReference type="Pfam" id="PF00174"/>
    </source>
</evidence>
<evidence type="ECO:0000256" key="1">
    <source>
        <dbReference type="SAM" id="Phobius"/>
    </source>
</evidence>
<dbReference type="PROSITE" id="PS51318">
    <property type="entry name" value="TAT"/>
    <property type="match status" value="1"/>
</dbReference>
<dbReference type="Proteomes" id="UP000471152">
    <property type="component" value="Unassembled WGS sequence"/>
</dbReference>
<dbReference type="Proteomes" id="UP000468828">
    <property type="component" value="Unassembled WGS sequence"/>
</dbReference>
<dbReference type="Gene3D" id="3.90.420.10">
    <property type="entry name" value="Oxidoreductase, molybdopterin-binding domain"/>
    <property type="match status" value="1"/>
</dbReference>
<organism evidence="3 5">
    <name type="scientific">Modestobacter muralis</name>
    <dbReference type="NCBI Taxonomy" id="1608614"/>
    <lineage>
        <taxon>Bacteria</taxon>
        <taxon>Bacillati</taxon>
        <taxon>Actinomycetota</taxon>
        <taxon>Actinomycetes</taxon>
        <taxon>Geodermatophilales</taxon>
        <taxon>Geodermatophilaceae</taxon>
        <taxon>Modestobacter</taxon>
    </lineage>
</organism>
<dbReference type="Pfam" id="PF00174">
    <property type="entry name" value="Oxidored_molyb"/>
    <property type="match status" value="1"/>
</dbReference>
<dbReference type="EMBL" id="JAAGWH010000021">
    <property type="protein sequence ID" value="NEK94382.1"/>
    <property type="molecule type" value="Genomic_DNA"/>
</dbReference>
<proteinExistence type="predicted"/>
<keyword evidence="5" id="KW-1185">Reference proteome</keyword>
<dbReference type="SUPFAM" id="SSF56524">
    <property type="entry name" value="Oxidoreductase molybdopterin-binding domain"/>
    <property type="match status" value="1"/>
</dbReference>
<evidence type="ECO:0000313" key="5">
    <source>
        <dbReference type="Proteomes" id="UP000468828"/>
    </source>
</evidence>
<keyword evidence="1" id="KW-0472">Membrane</keyword>
<protein>
    <submittedName>
        <fullName evidence="3">Molybdopterin-dependent oxidoreductase</fullName>
    </submittedName>
</protein>
<keyword evidence="1" id="KW-0812">Transmembrane</keyword>
<dbReference type="InterPro" id="IPR006311">
    <property type="entry name" value="TAT_signal"/>
</dbReference>
<dbReference type="PANTHER" id="PTHR43032">
    <property type="entry name" value="PROTEIN-METHIONINE-SULFOXIDE REDUCTASE"/>
    <property type="match status" value="1"/>
</dbReference>